<dbReference type="AlphaFoldDB" id="A0A1H3GSI3"/>
<keyword evidence="3" id="KW-1185">Reference proteome</keyword>
<dbReference type="OrthoDB" id="1440212at2"/>
<keyword evidence="1" id="KW-0472">Membrane</keyword>
<name>A0A1H3GSI3_9FLAO</name>
<keyword evidence="1" id="KW-0812">Transmembrane</keyword>
<evidence type="ECO:0000313" key="2">
    <source>
        <dbReference type="EMBL" id="SDY05608.1"/>
    </source>
</evidence>
<reference evidence="2 3" key="1">
    <citation type="submission" date="2016-10" db="EMBL/GenBank/DDBJ databases">
        <authorList>
            <person name="de Groot N.N."/>
        </authorList>
    </citation>
    <scope>NUCLEOTIDE SEQUENCE [LARGE SCALE GENOMIC DNA]</scope>
    <source>
        <strain evidence="2 3">DSM 24956</strain>
    </source>
</reference>
<dbReference type="Proteomes" id="UP000199595">
    <property type="component" value="Unassembled WGS sequence"/>
</dbReference>
<gene>
    <name evidence="2" type="ORF">SAMN05444411_1167</name>
</gene>
<dbReference type="STRING" id="762486.SAMN05444411_1167"/>
<evidence type="ECO:0000313" key="3">
    <source>
        <dbReference type="Proteomes" id="UP000199595"/>
    </source>
</evidence>
<evidence type="ECO:0000256" key="1">
    <source>
        <dbReference type="SAM" id="Phobius"/>
    </source>
</evidence>
<keyword evidence="1" id="KW-1133">Transmembrane helix</keyword>
<accession>A0A1H3GSI3</accession>
<organism evidence="2 3">
    <name type="scientific">Lutibacter oricola</name>
    <dbReference type="NCBI Taxonomy" id="762486"/>
    <lineage>
        <taxon>Bacteria</taxon>
        <taxon>Pseudomonadati</taxon>
        <taxon>Bacteroidota</taxon>
        <taxon>Flavobacteriia</taxon>
        <taxon>Flavobacteriales</taxon>
        <taxon>Flavobacteriaceae</taxon>
        <taxon>Lutibacter</taxon>
    </lineage>
</organism>
<feature type="transmembrane region" description="Helical" evidence="1">
    <location>
        <begin position="51"/>
        <end position="71"/>
    </location>
</feature>
<sequence>MEIERVTLRKEPKLEIILKKNNFEIISNNKNDCGIYFFKFTDSMRIEKRKINWGVTLLSYVFEFLYLDLIGDEYWKKRKLKFKYNDIEKEINLEKCDKTKIKLVIEKIKLLSS</sequence>
<dbReference type="RefSeq" id="WP_090126427.1">
    <property type="nucleotide sequence ID" value="NZ_FNNJ01000016.1"/>
</dbReference>
<dbReference type="EMBL" id="FNNJ01000016">
    <property type="protein sequence ID" value="SDY05608.1"/>
    <property type="molecule type" value="Genomic_DNA"/>
</dbReference>
<protein>
    <submittedName>
        <fullName evidence="2">Uncharacterized protein</fullName>
    </submittedName>
</protein>
<proteinExistence type="predicted"/>